<name>N8Z4L6_9GAMM</name>
<dbReference type="InterPro" id="IPR029063">
    <property type="entry name" value="SAM-dependent_MTases_sf"/>
</dbReference>
<evidence type="ECO:0000313" key="4">
    <source>
        <dbReference type="Proteomes" id="UP000018440"/>
    </source>
</evidence>
<gene>
    <name evidence="3" type="ORF">F955_01892</name>
</gene>
<dbReference type="Gene3D" id="3.40.50.150">
    <property type="entry name" value="Vaccinia Virus protein VP39"/>
    <property type="match status" value="1"/>
</dbReference>
<evidence type="ECO:0000259" key="1">
    <source>
        <dbReference type="Pfam" id="PF10119"/>
    </source>
</evidence>
<comment type="caution">
    <text evidence="3">The sequence shown here is derived from an EMBL/GenBank/DDBJ whole genome shotgun (WGS) entry which is preliminary data.</text>
</comment>
<feature type="domain" description="Methyltransferase" evidence="2">
    <location>
        <begin position="45"/>
        <end position="166"/>
    </location>
</feature>
<proteinExistence type="predicted"/>
<dbReference type="Proteomes" id="UP000018440">
    <property type="component" value="Unassembled WGS sequence"/>
</dbReference>
<organism evidence="3 4">
    <name type="scientific">Acinetobacter schindleri CIP 107287</name>
    <dbReference type="NCBI Taxonomy" id="1217988"/>
    <lineage>
        <taxon>Bacteria</taxon>
        <taxon>Pseudomonadati</taxon>
        <taxon>Pseudomonadota</taxon>
        <taxon>Gammaproteobacteria</taxon>
        <taxon>Moraxellales</taxon>
        <taxon>Moraxellaceae</taxon>
        <taxon>Acinetobacter</taxon>
    </lineage>
</organism>
<dbReference type="PATRIC" id="fig|1217988.3.peg.1833"/>
<dbReference type="EMBL" id="APPQ01000026">
    <property type="protein sequence ID" value="ENV44012.1"/>
    <property type="molecule type" value="Genomic_DNA"/>
</dbReference>
<dbReference type="Pfam" id="PF10119">
    <property type="entry name" value="MethyTransf_Reg"/>
    <property type="match status" value="1"/>
</dbReference>
<evidence type="ECO:0000259" key="2">
    <source>
        <dbReference type="Pfam" id="PF13847"/>
    </source>
</evidence>
<evidence type="ECO:0008006" key="5">
    <source>
        <dbReference type="Google" id="ProtNLM"/>
    </source>
</evidence>
<dbReference type="RefSeq" id="WP_004893450.1">
    <property type="nucleotide sequence ID" value="NZ_KB849576.1"/>
</dbReference>
<dbReference type="PANTHER" id="PTHR43861">
    <property type="entry name" value="TRANS-ACONITATE 2-METHYLTRANSFERASE-RELATED"/>
    <property type="match status" value="1"/>
</dbReference>
<dbReference type="InterPro" id="IPR018773">
    <property type="entry name" value="MeTrfase_reg_dom_prd"/>
</dbReference>
<dbReference type="AlphaFoldDB" id="N8Z4L6"/>
<accession>N8Z4L6</accession>
<feature type="domain" description="Methyltransferase regulatory" evidence="1">
    <location>
        <begin position="215"/>
        <end position="297"/>
    </location>
</feature>
<sequence>MNKNQGYVLDSVYPMFFYKETQPIWLNTIIQFQGFKTPDIRETFSYLELGCATGINLIVAAIYHPHANFVGVDFNPVHIETANRFAKQLGIKNVTFIHSDFEHFLRTNQQAFDYIVNHGTYTWIASQQQHTLLDIVANSLKEGGVFYLHYMCSPGSLALDPIQKLLHLVDQHTEVTSEHSIAIGKKLFHDLNQAGTFINHPKIDAIIKTLDSSNAALAHEFLTEHWKPLYSVDVHRQVFQTTKSTYIASAQPCENLDSISIPLNMQQMIKSIQAPALKEYLKDLARDAKQREDIFLKNPQMFHKTEHLQVLGQLNFKLQSNIPKNGIRAFKTPIGQIQAPEQVISVLLDLLSKQNADFKTLSQLSVFKENFIFLIETIFLMMNEQYILPILNPIEQINSDLVQQFNILMQDKGIRLKLIPECGTAIGT</sequence>
<dbReference type="HOGENOM" id="CLU_032787_1_0_6"/>
<evidence type="ECO:0000313" key="3">
    <source>
        <dbReference type="EMBL" id="ENV44012.1"/>
    </source>
</evidence>
<dbReference type="CDD" id="cd02440">
    <property type="entry name" value="AdoMet_MTases"/>
    <property type="match status" value="1"/>
</dbReference>
<dbReference type="Pfam" id="PF13847">
    <property type="entry name" value="Methyltransf_31"/>
    <property type="match status" value="1"/>
</dbReference>
<reference evidence="3 4" key="1">
    <citation type="submission" date="2013-02" db="EMBL/GenBank/DDBJ databases">
        <title>The Genome Sequence of Acinetobacter schindleri CIP 107287.</title>
        <authorList>
            <consortium name="The Broad Institute Genome Sequencing Platform"/>
            <consortium name="The Broad Institute Genome Sequencing Center for Infectious Disease"/>
            <person name="Cerqueira G."/>
            <person name="Feldgarden M."/>
            <person name="Courvalin P."/>
            <person name="Perichon B."/>
            <person name="Grillot-Courvalin C."/>
            <person name="Clermont D."/>
            <person name="Rocha E."/>
            <person name="Yoon E.-J."/>
            <person name="Nemec A."/>
            <person name="Walker B."/>
            <person name="Young S.K."/>
            <person name="Zeng Q."/>
            <person name="Gargeya S."/>
            <person name="Fitzgerald M."/>
            <person name="Haas B."/>
            <person name="Abouelleil A."/>
            <person name="Alvarado L."/>
            <person name="Arachchi H.M."/>
            <person name="Berlin A.M."/>
            <person name="Chapman S.B."/>
            <person name="Dewar J."/>
            <person name="Goldberg J."/>
            <person name="Griggs A."/>
            <person name="Gujja S."/>
            <person name="Hansen M."/>
            <person name="Howarth C."/>
            <person name="Imamovic A."/>
            <person name="Larimer J."/>
            <person name="McCowan C."/>
            <person name="Murphy C."/>
            <person name="Neiman D."/>
            <person name="Pearson M."/>
            <person name="Priest M."/>
            <person name="Roberts A."/>
            <person name="Saif S."/>
            <person name="Shea T."/>
            <person name="Sisk P."/>
            <person name="Sykes S."/>
            <person name="Wortman J."/>
            <person name="Nusbaum C."/>
            <person name="Birren B."/>
        </authorList>
    </citation>
    <scope>NUCLEOTIDE SEQUENCE [LARGE SCALE GENOMIC DNA]</scope>
    <source>
        <strain evidence="3 4">CIP 107287</strain>
    </source>
</reference>
<dbReference type="SUPFAM" id="SSF53335">
    <property type="entry name" value="S-adenosyl-L-methionine-dependent methyltransferases"/>
    <property type="match status" value="1"/>
</dbReference>
<dbReference type="InterPro" id="IPR025714">
    <property type="entry name" value="Methyltranfer_dom"/>
</dbReference>
<protein>
    <recommendedName>
        <fullName evidence="5">Methyltransferase domain-containing protein</fullName>
    </recommendedName>
</protein>